<dbReference type="EMBL" id="FODT01000008">
    <property type="protein sequence ID" value="SEP11328.1"/>
    <property type="molecule type" value="Genomic_DNA"/>
</dbReference>
<dbReference type="Pfam" id="PF00905">
    <property type="entry name" value="Transpeptidase"/>
    <property type="match status" value="1"/>
</dbReference>
<keyword evidence="4 9" id="KW-0732">Signal</keyword>
<evidence type="ECO:0000256" key="1">
    <source>
        <dbReference type="ARBA" id="ARBA00001526"/>
    </source>
</evidence>
<dbReference type="PANTHER" id="PTHR30627:SF6">
    <property type="entry name" value="BETA-LACTAMASE YBXI-RELATED"/>
    <property type="match status" value="1"/>
</dbReference>
<dbReference type="GO" id="GO:0046677">
    <property type="term" value="P:response to antibiotic"/>
    <property type="evidence" value="ECO:0007669"/>
    <property type="project" value="UniProtKB-UniRule"/>
</dbReference>
<evidence type="ECO:0000256" key="2">
    <source>
        <dbReference type="ARBA" id="ARBA00007898"/>
    </source>
</evidence>
<dbReference type="PROSITE" id="PS00337">
    <property type="entry name" value="BETA_LACTAMASE_D"/>
    <property type="match status" value="1"/>
</dbReference>
<dbReference type="GO" id="GO:0005886">
    <property type="term" value="C:plasma membrane"/>
    <property type="evidence" value="ECO:0007669"/>
    <property type="project" value="TreeGrafter"/>
</dbReference>
<name>A0A1H8V943_9BRAD</name>
<dbReference type="GO" id="GO:0017001">
    <property type="term" value="P:antibiotic catabolic process"/>
    <property type="evidence" value="ECO:0007669"/>
    <property type="project" value="InterPro"/>
</dbReference>
<dbReference type="SUPFAM" id="SSF56601">
    <property type="entry name" value="beta-lactamase/transpeptidase-like"/>
    <property type="match status" value="1"/>
</dbReference>
<evidence type="ECO:0000313" key="11">
    <source>
        <dbReference type="EMBL" id="SEP11328.1"/>
    </source>
</evidence>
<keyword evidence="6 8" id="KW-0046">Antibiotic resistance</keyword>
<comment type="catalytic activity">
    <reaction evidence="1 8">
        <text>a beta-lactam + H2O = a substituted beta-amino acid</text>
        <dbReference type="Rhea" id="RHEA:20401"/>
        <dbReference type="ChEBI" id="CHEBI:15377"/>
        <dbReference type="ChEBI" id="CHEBI:35627"/>
        <dbReference type="ChEBI" id="CHEBI:140347"/>
        <dbReference type="EC" id="3.5.2.6"/>
    </reaction>
</comment>
<evidence type="ECO:0000256" key="7">
    <source>
        <dbReference type="PIRSR" id="PIRSR602137-50"/>
    </source>
</evidence>
<dbReference type="Gene3D" id="3.40.710.10">
    <property type="entry name" value="DD-peptidase/beta-lactamase superfamily"/>
    <property type="match status" value="1"/>
</dbReference>
<dbReference type="InterPro" id="IPR002137">
    <property type="entry name" value="Beta-lactam_class-D_AS"/>
</dbReference>
<dbReference type="GO" id="GO:0071555">
    <property type="term" value="P:cell wall organization"/>
    <property type="evidence" value="ECO:0007669"/>
    <property type="project" value="TreeGrafter"/>
</dbReference>
<evidence type="ECO:0000256" key="8">
    <source>
        <dbReference type="RuleBase" id="RU361140"/>
    </source>
</evidence>
<keyword evidence="5 8" id="KW-0378">Hydrolase</keyword>
<organism evidence="11 12">
    <name type="scientific">Rhodopseudomonas pseudopalustris</name>
    <dbReference type="NCBI Taxonomy" id="1513892"/>
    <lineage>
        <taxon>Bacteria</taxon>
        <taxon>Pseudomonadati</taxon>
        <taxon>Pseudomonadota</taxon>
        <taxon>Alphaproteobacteria</taxon>
        <taxon>Hyphomicrobiales</taxon>
        <taxon>Nitrobacteraceae</taxon>
        <taxon>Rhodopseudomonas</taxon>
    </lineage>
</organism>
<comment type="similarity">
    <text evidence="2 8">Belongs to the class-D beta-lactamase family.</text>
</comment>
<evidence type="ECO:0000256" key="5">
    <source>
        <dbReference type="ARBA" id="ARBA00022801"/>
    </source>
</evidence>
<reference evidence="12" key="1">
    <citation type="submission" date="2016-10" db="EMBL/GenBank/DDBJ databases">
        <authorList>
            <person name="Varghese N."/>
            <person name="Submissions S."/>
        </authorList>
    </citation>
    <scope>NUCLEOTIDE SEQUENCE [LARGE SCALE GENOMIC DNA]</scope>
    <source>
        <strain evidence="12">DSM 123</strain>
    </source>
</reference>
<feature type="modified residue" description="N6-carboxylysine" evidence="7">
    <location>
        <position position="88"/>
    </location>
</feature>
<dbReference type="GO" id="GO:0008658">
    <property type="term" value="F:penicillin binding"/>
    <property type="evidence" value="ECO:0007669"/>
    <property type="project" value="InterPro"/>
</dbReference>
<proteinExistence type="inferred from homology"/>
<dbReference type="GO" id="GO:0008800">
    <property type="term" value="F:beta-lactamase activity"/>
    <property type="evidence" value="ECO:0007669"/>
    <property type="project" value="UniProtKB-UniRule"/>
</dbReference>
<dbReference type="Proteomes" id="UP000199615">
    <property type="component" value="Unassembled WGS sequence"/>
</dbReference>
<dbReference type="InterPro" id="IPR050515">
    <property type="entry name" value="Beta-lactam/transpept"/>
</dbReference>
<dbReference type="InterPro" id="IPR001460">
    <property type="entry name" value="PCN-bd_Tpept"/>
</dbReference>
<dbReference type="AlphaFoldDB" id="A0A1H8V943"/>
<evidence type="ECO:0000256" key="4">
    <source>
        <dbReference type="ARBA" id="ARBA00022729"/>
    </source>
</evidence>
<evidence type="ECO:0000256" key="3">
    <source>
        <dbReference type="ARBA" id="ARBA00012865"/>
    </source>
</evidence>
<keyword evidence="12" id="KW-1185">Reference proteome</keyword>
<evidence type="ECO:0000313" key="12">
    <source>
        <dbReference type="Proteomes" id="UP000199615"/>
    </source>
</evidence>
<protein>
    <recommendedName>
        <fullName evidence="3 8">Beta-lactamase</fullName>
        <ecNumber evidence="3 8">3.5.2.6</ecNumber>
    </recommendedName>
</protein>
<evidence type="ECO:0000259" key="10">
    <source>
        <dbReference type="Pfam" id="PF00905"/>
    </source>
</evidence>
<accession>A0A1H8V943</accession>
<sequence length="282" mass="31012">MVRAYQSHGDIVITRRSALGLCAAALLPARAFAEVAPPRSEIRTSLAKRFADEGTAGTFVGYKTDDYLIIASDAQRSGDPFLPASTFKVPNSLIALETGVVADPDKDIFKWDGVTRSIEAWNRDHTLRSAIATSAVPVYQEIARRIGPERMQKYVDLFEYGNRNIGGGIDQFWLTGDLRIDCIQQIDFIDRLRRRVLPISKRSQDLVADILPVTKVGEAVIRAKTGLLGAEKGQPSLGWLVGWAEKGQEQTVFALNLDAREPRHAAARITLAQQLLSDIGAI</sequence>
<dbReference type="InterPro" id="IPR012338">
    <property type="entry name" value="Beta-lactam/transpept-like"/>
</dbReference>
<feature type="active site" description="Acyl-ester intermediate" evidence="7">
    <location>
        <position position="85"/>
    </location>
</feature>
<feature type="domain" description="Penicillin-binding protein transpeptidase" evidence="10">
    <location>
        <begin position="77"/>
        <end position="274"/>
    </location>
</feature>
<dbReference type="EC" id="3.5.2.6" evidence="3 8"/>
<evidence type="ECO:0000256" key="9">
    <source>
        <dbReference type="SAM" id="SignalP"/>
    </source>
</evidence>
<feature type="chain" id="PRO_5011463219" description="Beta-lactamase" evidence="9">
    <location>
        <begin position="34"/>
        <end position="282"/>
    </location>
</feature>
<dbReference type="PANTHER" id="PTHR30627">
    <property type="entry name" value="PEPTIDOGLYCAN D,D-TRANSPEPTIDASE"/>
    <property type="match status" value="1"/>
</dbReference>
<feature type="signal peptide" evidence="9">
    <location>
        <begin position="1"/>
        <end position="33"/>
    </location>
</feature>
<gene>
    <name evidence="11" type="ORF">SAMN05444123_10897</name>
</gene>
<evidence type="ECO:0000256" key="6">
    <source>
        <dbReference type="ARBA" id="ARBA00023251"/>
    </source>
</evidence>